<dbReference type="SMART" id="SM00382">
    <property type="entry name" value="AAA"/>
    <property type="match status" value="1"/>
</dbReference>
<feature type="domain" description="ABC transporter" evidence="14">
    <location>
        <begin position="489"/>
        <end position="729"/>
    </location>
</feature>
<feature type="transmembrane region" description="Helical" evidence="13">
    <location>
        <begin position="970"/>
        <end position="993"/>
    </location>
</feature>
<evidence type="ECO:0000313" key="15">
    <source>
        <dbReference type="EMBL" id="OLL24559.1"/>
    </source>
</evidence>
<dbReference type="Proteomes" id="UP000186594">
    <property type="component" value="Unassembled WGS sequence"/>
</dbReference>
<keyword evidence="4 13" id="KW-0812">Transmembrane</keyword>
<dbReference type="AlphaFoldDB" id="A0A1U7LPJ7"/>
<feature type="transmembrane region" description="Helical" evidence="13">
    <location>
        <begin position="1065"/>
        <end position="1083"/>
    </location>
</feature>
<dbReference type="GO" id="GO:0016887">
    <property type="term" value="F:ATP hydrolysis activity"/>
    <property type="evidence" value="ECO:0007669"/>
    <property type="project" value="InterPro"/>
</dbReference>
<evidence type="ECO:0000256" key="12">
    <source>
        <dbReference type="SAM" id="MobiDB-lite"/>
    </source>
</evidence>
<dbReference type="CDD" id="cd03213">
    <property type="entry name" value="ABCG_EPDR"/>
    <property type="match status" value="1"/>
</dbReference>
<dbReference type="InterPro" id="IPR016181">
    <property type="entry name" value="Acyl_CoA_acyltransferase"/>
</dbReference>
<dbReference type="InterPro" id="IPR003439">
    <property type="entry name" value="ABC_transporter-like_ATP-bd"/>
</dbReference>
<dbReference type="GO" id="GO:0005789">
    <property type="term" value="C:endoplasmic reticulum membrane"/>
    <property type="evidence" value="ECO:0007669"/>
    <property type="project" value="UniProtKB-SubCell"/>
</dbReference>
<name>A0A1U7LPJ7_NEOID</name>
<evidence type="ECO:0000256" key="10">
    <source>
        <dbReference type="ARBA" id="ARBA00023136"/>
    </source>
</evidence>
<dbReference type="PROSITE" id="PS50893">
    <property type="entry name" value="ABC_TRANSPORTER_2"/>
    <property type="match status" value="1"/>
</dbReference>
<feature type="transmembrane region" description="Helical" evidence="13">
    <location>
        <begin position="927"/>
        <end position="949"/>
    </location>
</feature>
<feature type="transmembrane region" description="Helical" evidence="13">
    <location>
        <begin position="1095"/>
        <end position="1118"/>
    </location>
</feature>
<dbReference type="InterPro" id="IPR050352">
    <property type="entry name" value="ABCG_transporters"/>
</dbReference>
<keyword evidence="7" id="KW-0256">Endoplasmic reticulum</keyword>
<dbReference type="Gene3D" id="3.40.630.30">
    <property type="match status" value="1"/>
</dbReference>
<dbReference type="PROSITE" id="PS00211">
    <property type="entry name" value="ABC_TRANSPORTER_1"/>
    <property type="match status" value="1"/>
</dbReference>
<dbReference type="SUPFAM" id="SSF55729">
    <property type="entry name" value="Acyl-CoA N-acyltransferases (Nat)"/>
    <property type="match status" value="1"/>
</dbReference>
<comment type="similarity">
    <text evidence="2">Belongs to the ABC transporter superfamily. ABCG family. Eye pigment precursor importer (TC 3.A.1.204) subfamily.</text>
</comment>
<dbReference type="SUPFAM" id="SSF52540">
    <property type="entry name" value="P-loop containing nucleoside triphosphate hydrolases"/>
    <property type="match status" value="1"/>
</dbReference>
<feature type="transmembrane region" description="Helical" evidence="13">
    <location>
        <begin position="438"/>
        <end position="458"/>
    </location>
</feature>
<keyword evidence="8" id="KW-0067">ATP-binding</keyword>
<dbReference type="InterPro" id="IPR003593">
    <property type="entry name" value="AAA+_ATPase"/>
</dbReference>
<organism evidence="15 16">
    <name type="scientific">Neolecta irregularis (strain DAH-3)</name>
    <dbReference type="NCBI Taxonomy" id="1198029"/>
    <lineage>
        <taxon>Eukaryota</taxon>
        <taxon>Fungi</taxon>
        <taxon>Dikarya</taxon>
        <taxon>Ascomycota</taxon>
        <taxon>Taphrinomycotina</taxon>
        <taxon>Neolectales</taxon>
        <taxon>Neolectaceae</taxon>
        <taxon>Neolecta</taxon>
    </lineage>
</organism>
<comment type="caution">
    <text evidence="15">The sequence shown here is derived from an EMBL/GenBank/DDBJ whole genome shotgun (WGS) entry which is preliminary data.</text>
</comment>
<feature type="transmembrane region" description="Helical" evidence="13">
    <location>
        <begin position="893"/>
        <end position="915"/>
    </location>
</feature>
<evidence type="ECO:0000256" key="13">
    <source>
        <dbReference type="SAM" id="Phobius"/>
    </source>
</evidence>
<accession>A0A1U7LPJ7</accession>
<keyword evidence="16" id="KW-1185">Reference proteome</keyword>
<evidence type="ECO:0000259" key="14">
    <source>
        <dbReference type="PROSITE" id="PS50893"/>
    </source>
</evidence>
<keyword evidence="9 13" id="KW-1133">Transmembrane helix</keyword>
<feature type="transmembrane region" description="Helical" evidence="13">
    <location>
        <begin position="1033"/>
        <end position="1053"/>
    </location>
</feature>
<evidence type="ECO:0000256" key="11">
    <source>
        <dbReference type="ARBA" id="ARBA00023180"/>
    </source>
</evidence>
<dbReference type="OrthoDB" id="66620at2759"/>
<dbReference type="InterPro" id="IPR013525">
    <property type="entry name" value="ABC2_TM"/>
</dbReference>
<dbReference type="OMA" id="FNCQLDA"/>
<gene>
    <name evidence="15" type="ORF">NEOLI_004464</name>
</gene>
<evidence type="ECO:0000256" key="2">
    <source>
        <dbReference type="ARBA" id="ARBA00005814"/>
    </source>
</evidence>
<keyword evidence="6" id="KW-0547">Nucleotide-binding</keyword>
<keyword evidence="3" id="KW-0813">Transport</keyword>
<comment type="subcellular location">
    <subcellularLocation>
        <location evidence="1">Endoplasmic reticulum membrane</location>
        <topology evidence="1">Multi-pass membrane protein</topology>
    </subcellularLocation>
</comment>
<dbReference type="PANTHER" id="PTHR48041">
    <property type="entry name" value="ABC TRANSPORTER G FAMILY MEMBER 28"/>
    <property type="match status" value="1"/>
</dbReference>
<keyword evidence="11" id="KW-0325">Glycoprotein</keyword>
<dbReference type="InterPro" id="IPR022678">
    <property type="entry name" value="NMT_CS"/>
</dbReference>
<evidence type="ECO:0000256" key="7">
    <source>
        <dbReference type="ARBA" id="ARBA00022824"/>
    </source>
</evidence>
<dbReference type="GO" id="GO:0140359">
    <property type="term" value="F:ABC-type transporter activity"/>
    <property type="evidence" value="ECO:0007669"/>
    <property type="project" value="InterPro"/>
</dbReference>
<dbReference type="PANTHER" id="PTHR48041:SF2">
    <property type="entry name" value="ATP-DEPENDENT PERMEASE-RELATED"/>
    <property type="match status" value="1"/>
</dbReference>
<dbReference type="GO" id="GO:0004379">
    <property type="term" value="F:glycylpeptide N-tetradecanoyltransferase activity"/>
    <property type="evidence" value="ECO:0007669"/>
    <property type="project" value="InterPro"/>
</dbReference>
<feature type="transmembrane region" description="Helical" evidence="13">
    <location>
        <begin position="1124"/>
        <end position="1144"/>
    </location>
</feature>
<evidence type="ECO:0000313" key="16">
    <source>
        <dbReference type="Proteomes" id="UP000186594"/>
    </source>
</evidence>
<proteinExistence type="inferred from homology"/>
<protein>
    <submittedName>
        <fullName evidence="15">ABC transporter G family member</fullName>
    </submittedName>
</protein>
<dbReference type="InterPro" id="IPR027417">
    <property type="entry name" value="P-loop_NTPase"/>
</dbReference>
<dbReference type="STRING" id="1198029.A0A1U7LPJ7"/>
<keyword evidence="5" id="KW-0732">Signal</keyword>
<dbReference type="Pfam" id="PF00005">
    <property type="entry name" value="ABC_tran"/>
    <property type="match status" value="1"/>
</dbReference>
<reference evidence="15 16" key="1">
    <citation type="submission" date="2016-04" db="EMBL/GenBank/DDBJ databases">
        <title>Evolutionary innovation and constraint leading to complex multicellularity in the Ascomycota.</title>
        <authorList>
            <person name="Cisse O."/>
            <person name="Nguyen A."/>
            <person name="Hewitt D.A."/>
            <person name="Jedd G."/>
            <person name="Stajich J.E."/>
        </authorList>
    </citation>
    <scope>NUCLEOTIDE SEQUENCE [LARGE SCALE GENOMIC DNA]</scope>
    <source>
        <strain evidence="15 16">DAH-3</strain>
    </source>
</reference>
<evidence type="ECO:0000256" key="1">
    <source>
        <dbReference type="ARBA" id="ARBA00004477"/>
    </source>
</evidence>
<dbReference type="InterPro" id="IPR022677">
    <property type="entry name" value="NMT_C"/>
</dbReference>
<keyword evidence="10 13" id="KW-0472">Membrane</keyword>
<sequence>MNSDDVGQVAELMRRYLNRFDIAPQFTNEEIHHWFLQNGNTKKSEKVVWAFDVDSNRITDVVSFYSLPSAVISNSHHKEINAAYLFYYASESAFATNNDQNKTLQARLQHLMTDTLILAKELGFDVFNALTLLDNPLFLEELKFGMGDGLLNYYLFNYRAKAIHGGTKGGGIIDRTRPSALIVCCRSLTVPSLRAATLTTESVCVRLVLAPTTAWFRFAGLSLTVRDVIRVKGIDAPVQMDGAVSTAMTDSACGALMPGGIDGVCYKGGLTVKENHQMCNVTNRKILDQLKEKLPQVTFSCNRELQQCNFQFWVDQIESFYCGLNSCTFEEDIQYNSNTTKYDCEKVQCKCVPDRLLCGEDGSIDISEFLTESIKGPGSFSCSSNDNSCRFEEPAMNDLIKSVFGDTSITLNCNSGECLHYTEVPGYQHPEKPSNTPLIAASLSGAIVLLIFLVLGLYKIMDLAYRFRQSQIPEEEVAKLMSTHEPATLSFKDISYAVASKQILSDVQGTVQHGQVMAIVGASGAGKTSFLDILARKNKRGLVTGKVLVNGAEISDSEFRKISGFVDQEDSLLPTLTVFETIMYSARLRLPRDMSLEAKRCRVLETMHELGILPIRDMMIGSEGARGISGGEKRRVSIACELVTSPSILFLDEPTSGLDSYNAFNVVENLVALARNYNRTVVFTIHQPRSNIVALFDHLLLLAHGKMVYSGDLSNCQSYFENIGFPCPAGFNIADYLVDLTMHAWHEKSQDSYMDNNQEGTEANASRSHLLAQDEQRLLASASRSDTALNDLETTSQLANSRVVQSNRERVEDNTSTGETNSLLSARFEALVEAYQSSDIFKKIKSDIHKEIDQHSTNQEMAPASRGYKRVGWLQQFSILSSRTFKNLYRNPMLMLTHYAIAVLLALLCGFLFFNVSNDISGFQNRLGLFFFILALFGFSTLSSLNIFAGERNLFVRERANGYYAPVNSLFKVLFDIIPLRVIPPIVMGLIIYPMVGLVPEVPEFFKFILVLVLFNLTAAAICLFIGIVFKELGVASLFGSLMMLFSLLFAGLLLNHDSIPPQALWLQSLSFFHYAFEALLVNEVRYLSLSEQKFGLSIEVPGATILSTFGFDVTAFWQDIIGLAIFEGVFVVLAYFALHFLLVEKR</sequence>
<evidence type="ECO:0000256" key="3">
    <source>
        <dbReference type="ARBA" id="ARBA00022448"/>
    </source>
</evidence>
<dbReference type="FunFam" id="3.40.50.300:FF:000702">
    <property type="entry name" value="ABC transporter (Adp1)"/>
    <property type="match status" value="1"/>
</dbReference>
<dbReference type="InterPro" id="IPR017871">
    <property type="entry name" value="ABC_transporter-like_CS"/>
</dbReference>
<dbReference type="Pfam" id="PF02799">
    <property type="entry name" value="NMT_C"/>
    <property type="match status" value="1"/>
</dbReference>
<dbReference type="GO" id="GO:0005524">
    <property type="term" value="F:ATP binding"/>
    <property type="evidence" value="ECO:0007669"/>
    <property type="project" value="UniProtKB-KW"/>
</dbReference>
<evidence type="ECO:0000256" key="9">
    <source>
        <dbReference type="ARBA" id="ARBA00022989"/>
    </source>
</evidence>
<feature type="region of interest" description="Disordered" evidence="12">
    <location>
        <begin position="799"/>
        <end position="818"/>
    </location>
</feature>
<dbReference type="PROSITE" id="PS00976">
    <property type="entry name" value="NMT_2"/>
    <property type="match status" value="1"/>
</dbReference>
<evidence type="ECO:0000256" key="5">
    <source>
        <dbReference type="ARBA" id="ARBA00022729"/>
    </source>
</evidence>
<evidence type="ECO:0000256" key="4">
    <source>
        <dbReference type="ARBA" id="ARBA00022692"/>
    </source>
</evidence>
<dbReference type="Pfam" id="PF01061">
    <property type="entry name" value="ABC2_membrane"/>
    <property type="match status" value="1"/>
</dbReference>
<evidence type="ECO:0000256" key="6">
    <source>
        <dbReference type="ARBA" id="ARBA00022741"/>
    </source>
</evidence>
<evidence type="ECO:0000256" key="8">
    <source>
        <dbReference type="ARBA" id="ARBA00022840"/>
    </source>
</evidence>
<dbReference type="EMBL" id="LXFE01000736">
    <property type="protein sequence ID" value="OLL24559.1"/>
    <property type="molecule type" value="Genomic_DNA"/>
</dbReference>
<dbReference type="Gene3D" id="3.40.50.300">
    <property type="entry name" value="P-loop containing nucleotide triphosphate hydrolases"/>
    <property type="match status" value="1"/>
</dbReference>
<feature type="transmembrane region" description="Helical" evidence="13">
    <location>
        <begin position="1005"/>
        <end position="1026"/>
    </location>
</feature>